<evidence type="ECO:0000313" key="1">
    <source>
        <dbReference type="EMBL" id="OMO85877.1"/>
    </source>
</evidence>
<accession>A0A1R3ITH8</accession>
<sequence>MCCTHCFGVLRPVLLVVNQILISTHMGQPRMNLEHIFVAEGRFLLI</sequence>
<name>A0A1R3ITH8_COCAP</name>
<gene>
    <name evidence="1" type="ORF">CCACVL1_09949</name>
</gene>
<dbReference type="EMBL" id="AWWV01009543">
    <property type="protein sequence ID" value="OMO85877.1"/>
    <property type="molecule type" value="Genomic_DNA"/>
</dbReference>
<evidence type="ECO:0000313" key="2">
    <source>
        <dbReference type="Proteomes" id="UP000188268"/>
    </source>
</evidence>
<keyword evidence="2" id="KW-1185">Reference proteome</keyword>
<dbReference type="Proteomes" id="UP000188268">
    <property type="component" value="Unassembled WGS sequence"/>
</dbReference>
<organism evidence="1 2">
    <name type="scientific">Corchorus capsularis</name>
    <name type="common">Jute</name>
    <dbReference type="NCBI Taxonomy" id="210143"/>
    <lineage>
        <taxon>Eukaryota</taxon>
        <taxon>Viridiplantae</taxon>
        <taxon>Streptophyta</taxon>
        <taxon>Embryophyta</taxon>
        <taxon>Tracheophyta</taxon>
        <taxon>Spermatophyta</taxon>
        <taxon>Magnoliopsida</taxon>
        <taxon>eudicotyledons</taxon>
        <taxon>Gunneridae</taxon>
        <taxon>Pentapetalae</taxon>
        <taxon>rosids</taxon>
        <taxon>malvids</taxon>
        <taxon>Malvales</taxon>
        <taxon>Malvaceae</taxon>
        <taxon>Grewioideae</taxon>
        <taxon>Apeibeae</taxon>
        <taxon>Corchorus</taxon>
    </lineage>
</organism>
<protein>
    <submittedName>
        <fullName evidence="1">Uncharacterized protein</fullName>
    </submittedName>
</protein>
<proteinExistence type="predicted"/>
<comment type="caution">
    <text evidence="1">The sequence shown here is derived from an EMBL/GenBank/DDBJ whole genome shotgun (WGS) entry which is preliminary data.</text>
</comment>
<dbReference type="Gramene" id="OMO85877">
    <property type="protein sequence ID" value="OMO85877"/>
    <property type="gene ID" value="CCACVL1_09949"/>
</dbReference>
<dbReference type="AlphaFoldDB" id="A0A1R3ITH8"/>
<reference evidence="1 2" key="1">
    <citation type="submission" date="2013-09" db="EMBL/GenBank/DDBJ databases">
        <title>Corchorus capsularis genome sequencing.</title>
        <authorList>
            <person name="Alam M."/>
            <person name="Haque M.S."/>
            <person name="Islam M.S."/>
            <person name="Emdad E.M."/>
            <person name="Islam M.M."/>
            <person name="Ahmed B."/>
            <person name="Halim A."/>
            <person name="Hossen Q.M.M."/>
            <person name="Hossain M.Z."/>
            <person name="Ahmed R."/>
            <person name="Khan M.M."/>
            <person name="Islam R."/>
            <person name="Rashid M.M."/>
            <person name="Khan S.A."/>
            <person name="Rahman M.S."/>
            <person name="Alam M."/>
        </authorList>
    </citation>
    <scope>NUCLEOTIDE SEQUENCE [LARGE SCALE GENOMIC DNA]</scope>
    <source>
        <strain evidence="2">cv. CVL-1</strain>
        <tissue evidence="1">Whole seedling</tissue>
    </source>
</reference>